<evidence type="ECO:0000256" key="2">
    <source>
        <dbReference type="SAM" id="MobiDB-lite"/>
    </source>
</evidence>
<protein>
    <submittedName>
        <fullName evidence="4">Magnesium chelatase subunit D</fullName>
        <ecNumber evidence="4">6.6.1.1</ecNumber>
    </submittedName>
</protein>
<accession>A0AA41YTZ3</accession>
<reference evidence="4" key="1">
    <citation type="submission" date="2022-05" db="EMBL/GenBank/DDBJ databases">
        <authorList>
            <person name="Pankratov T."/>
        </authorList>
    </citation>
    <scope>NUCLEOTIDE SEQUENCE</scope>
    <source>
        <strain evidence="4">BP6-180914</strain>
    </source>
</reference>
<feature type="compositionally biased region" description="Polar residues" evidence="2">
    <location>
        <begin position="272"/>
        <end position="285"/>
    </location>
</feature>
<dbReference type="SUPFAM" id="SSF53300">
    <property type="entry name" value="vWA-like"/>
    <property type="match status" value="1"/>
</dbReference>
<dbReference type="InterPro" id="IPR002035">
    <property type="entry name" value="VWF_A"/>
</dbReference>
<dbReference type="InterPro" id="IPR041628">
    <property type="entry name" value="ChlI/MoxR_AAA_lid"/>
</dbReference>
<gene>
    <name evidence="4" type="ORF">M8523_04495</name>
</gene>
<proteinExistence type="inferred from homology"/>
<keyword evidence="4" id="KW-0436">Ligase</keyword>
<dbReference type="InterPro" id="IPR041702">
    <property type="entry name" value="BchD/ChlD_VWA"/>
</dbReference>
<dbReference type="Proteomes" id="UP001165667">
    <property type="component" value="Unassembled WGS sequence"/>
</dbReference>
<dbReference type="GO" id="GO:0016851">
    <property type="term" value="F:magnesium chelatase activity"/>
    <property type="evidence" value="ECO:0007669"/>
    <property type="project" value="UniProtKB-EC"/>
</dbReference>
<dbReference type="RefSeq" id="WP_282583639.1">
    <property type="nucleotide sequence ID" value="NZ_JAMOIM010000002.1"/>
</dbReference>
<dbReference type="Pfam" id="PF13519">
    <property type="entry name" value="VWA_2"/>
    <property type="match status" value="1"/>
</dbReference>
<dbReference type="EMBL" id="JAMOIM010000002">
    <property type="protein sequence ID" value="MCW6507275.1"/>
    <property type="molecule type" value="Genomic_DNA"/>
</dbReference>
<name>A0AA41YTZ3_9HYPH</name>
<comment type="similarity">
    <text evidence="1">Belongs to the Mg-chelatase subunits D/I family.</text>
</comment>
<feature type="region of interest" description="Disordered" evidence="2">
    <location>
        <begin position="337"/>
        <end position="360"/>
    </location>
</feature>
<dbReference type="AlphaFoldDB" id="A0AA41YTZ3"/>
<dbReference type="PANTHER" id="PTHR43473:SF2">
    <property type="entry name" value="MAGNESIUM-CHELATASE SUBUNIT CHLD, CHLOROPLASTIC"/>
    <property type="match status" value="1"/>
</dbReference>
<organism evidence="4 5">
    <name type="scientific">Lichenifustis flavocetrariae</name>
    <dbReference type="NCBI Taxonomy" id="2949735"/>
    <lineage>
        <taxon>Bacteria</taxon>
        <taxon>Pseudomonadati</taxon>
        <taxon>Pseudomonadota</taxon>
        <taxon>Alphaproteobacteria</taxon>
        <taxon>Hyphomicrobiales</taxon>
        <taxon>Lichenihabitantaceae</taxon>
        <taxon>Lichenifustis</taxon>
    </lineage>
</organism>
<sequence>MTRPAVDPTEWTDPMWAALLCAVDPFGFGGVVLRARAGLARDRWLAQMRELLPPETPWRRLPMSTAESRLFGGLDLAATLAAGRPVAERGLLADADGGILLIPMAERLTVPLAARLGSVLDSGQVIVARDGLNGTSGARVAMIALDEGIDEEHLAAVLRDRMAFLVELDQVVPDPVVADGRETVKHARDLYADVVADDAILTVLSGTAVALGVDSLRATIMAVRAARAAAALAGRETVTTEDAAIAARLVLAPRATRLPAASDAPEAPSQEPGRQTPSEPDSGPSQHPGANEALEQHGTQEAPNDMVLAAAKAAIPPGLLLRLQSLMVMRTSKDAAGRAGAMQETAKRGRPSGVRRGVPGGTARLNVIETLRAAAPWQKLRGRGDSAAVPPPRVMIRRDDLRITRYKQRTETTTIFAVDASGSLAVNRLAEAKGAVELLLAECYTRRDQVALLAFRGRGTELVLPPTRSLTRAKRGLAELPGGGATPLAGAIDAAVTLAEQLRRRGQTPLVVFLTDGRANVARDGTTGRARAEDDAGAAAKAAGATGIRMLVVDASPRPQAQARALATAMNAMYLPLPRAEAATLSQAVRAAGGA</sequence>
<dbReference type="InterPro" id="IPR036465">
    <property type="entry name" value="vWFA_dom_sf"/>
</dbReference>
<comment type="caution">
    <text evidence="4">The sequence shown here is derived from an EMBL/GenBank/DDBJ whole genome shotgun (WGS) entry which is preliminary data.</text>
</comment>
<dbReference type="SUPFAM" id="SSF52540">
    <property type="entry name" value="P-loop containing nucleoside triphosphate hydrolases"/>
    <property type="match status" value="1"/>
</dbReference>
<evidence type="ECO:0000256" key="1">
    <source>
        <dbReference type="ARBA" id="ARBA00005799"/>
    </source>
</evidence>
<keyword evidence="5" id="KW-1185">Reference proteome</keyword>
<dbReference type="SMART" id="SM00327">
    <property type="entry name" value="VWA"/>
    <property type="match status" value="1"/>
</dbReference>
<dbReference type="NCBIfam" id="NF009943">
    <property type="entry name" value="PRK13406.1"/>
    <property type="match status" value="1"/>
</dbReference>
<evidence type="ECO:0000313" key="5">
    <source>
        <dbReference type="Proteomes" id="UP001165667"/>
    </source>
</evidence>
<evidence type="ECO:0000259" key="3">
    <source>
        <dbReference type="PROSITE" id="PS50234"/>
    </source>
</evidence>
<feature type="region of interest" description="Disordered" evidence="2">
    <location>
        <begin position="257"/>
        <end position="291"/>
    </location>
</feature>
<dbReference type="Gene3D" id="3.40.50.410">
    <property type="entry name" value="von Willebrand factor, type A domain"/>
    <property type="match status" value="1"/>
</dbReference>
<dbReference type="CDD" id="cd01451">
    <property type="entry name" value="vWA_Magnesium_chelatase"/>
    <property type="match status" value="1"/>
</dbReference>
<dbReference type="Pfam" id="PF17863">
    <property type="entry name" value="AAA_lid_2"/>
    <property type="match status" value="1"/>
</dbReference>
<dbReference type="PROSITE" id="PS50234">
    <property type="entry name" value="VWFA"/>
    <property type="match status" value="1"/>
</dbReference>
<evidence type="ECO:0000313" key="4">
    <source>
        <dbReference type="EMBL" id="MCW6507275.1"/>
    </source>
</evidence>
<dbReference type="InterPro" id="IPR027417">
    <property type="entry name" value="P-loop_NTPase"/>
</dbReference>
<dbReference type="Gene3D" id="1.10.8.80">
    <property type="entry name" value="Magnesium chelatase subunit I, C-Terminal domain"/>
    <property type="match status" value="1"/>
</dbReference>
<feature type="domain" description="VWFA" evidence="3">
    <location>
        <begin position="413"/>
        <end position="592"/>
    </location>
</feature>
<dbReference type="Gene3D" id="3.40.50.300">
    <property type="entry name" value="P-loop containing nucleotide triphosphate hydrolases"/>
    <property type="match status" value="1"/>
</dbReference>
<dbReference type="PANTHER" id="PTHR43473">
    <property type="entry name" value="MAGNESIUM-CHELATASE SUBUNIT CHLD, CHLOROPLASTIC"/>
    <property type="match status" value="1"/>
</dbReference>
<dbReference type="EC" id="6.6.1.1" evidence="4"/>